<dbReference type="VEuPathDB" id="AmoebaDB:EHI7A_120950"/>
<dbReference type="Proteomes" id="UP000078387">
    <property type="component" value="Unassembled WGS sequence"/>
</dbReference>
<dbReference type="VEuPathDB" id="AmoebaDB:EHI8A_130190"/>
<protein>
    <submittedName>
        <fullName evidence="1">Uncharacterized protein</fullName>
    </submittedName>
</protein>
<sequence>MFHRFLHQNFRNNKLIQKGTQFVNKRIISTENDWYDSSGWFEEAIFFQQGTKFLLFRNGSIQTYECQERGIITKCVITDDNIICILHGSIEFKGSINGICEGCYSGVDTDGITIFVCNSKGVFSLNRIDFSFKCIRHGNYLFIKIDRHRKKLYCVKLRTIDIFNIEIGTPQFIKSINLDKDIVGLEIAEFPLLFGVSLIDGERIIYSHYNQSESIHLYQMINEPIRSWCFGWYSFQCSISENNSYQIAFGRMIKTSLQNIEEIQILCNTNKPLDVQCIIKKGFIQNDVIFKVLTKNEIQEYSWSCPSYDIPFEYYNTLILTKQPSPSEIIQLFNTLSFPNEAALIITLHIIPCICLSLSEIVKTSFNELQQIEITITSIIKALKLLFPPSFNKDQTDKEKAFWEERYDYFILLDKIQKSICLLKIYSGMKTSILLPQSFQYISLEQLIGTDNCINEVQQFNNEIVHSTKNYSLLSLFNNCGELFSLYECVKEEVIINLKDNVSLPYFLNLMKTSFSVARIVVDVLLEQSEYDLCNKLVVRLESTQLTEYHEIRTNEYLKSQNSLSNDDMIESKLLKIEMVDSSLTLQEREKEVFNILCDLAMEKQSSYIEKLKGRVVLVGERISLQKKLIVEGYLPESSESILLPMYQLQSIKK</sequence>
<dbReference type="AlphaFoldDB" id="A0A5K1VK05"/>
<accession>A0A5K1VK05</accession>
<proteinExistence type="predicted"/>
<dbReference type="VEuPathDB" id="AmoebaDB:EHI5A_144730"/>
<dbReference type="VEuPathDB" id="AmoebaDB:EHI_028980"/>
<evidence type="ECO:0000313" key="2">
    <source>
        <dbReference type="Proteomes" id="UP000078387"/>
    </source>
</evidence>
<reference evidence="1 2" key="1">
    <citation type="submission" date="2016-05" db="EMBL/GenBank/DDBJ databases">
        <title>First whole genome sequencing of Entamoeba histolytica HM1:IMSS-clone-6.</title>
        <authorList>
            <person name="Mukherjee Avik.K."/>
            <person name="Izumyama S."/>
            <person name="Nakada-Tsukui K."/>
            <person name="Nozaki T."/>
        </authorList>
    </citation>
    <scope>NUCLEOTIDE SEQUENCE [LARGE SCALE GENOMIC DNA]</scope>
    <source>
        <strain evidence="1 2">HM1:IMSS clone 6</strain>
    </source>
</reference>
<dbReference type="VEuPathDB" id="AmoebaDB:KM1_202710"/>
<comment type="caution">
    <text evidence="1">The sequence shown here is derived from an EMBL/GenBank/DDBJ whole genome shotgun (WGS) entry which is preliminary data.</text>
</comment>
<organism evidence="1 2">
    <name type="scientific">Entamoeba histolytica</name>
    <dbReference type="NCBI Taxonomy" id="5759"/>
    <lineage>
        <taxon>Eukaryota</taxon>
        <taxon>Amoebozoa</taxon>
        <taxon>Evosea</taxon>
        <taxon>Archamoebae</taxon>
        <taxon>Mastigamoebida</taxon>
        <taxon>Entamoebidae</taxon>
        <taxon>Entamoeba</taxon>
    </lineage>
</organism>
<gene>
    <name evidence="1" type="ORF">CL6EHI_028980</name>
</gene>
<dbReference type="EMBL" id="BDEQ01000001">
    <property type="protein sequence ID" value="GAT96425.1"/>
    <property type="molecule type" value="Genomic_DNA"/>
</dbReference>
<evidence type="ECO:0000313" key="1">
    <source>
        <dbReference type="EMBL" id="GAT96425.1"/>
    </source>
</evidence>
<dbReference type="OMA" id="RYECQER"/>
<name>A0A5K1VK05_ENTHI</name>